<comment type="caution">
    <text evidence="2">The sequence shown here is derived from an EMBL/GenBank/DDBJ whole genome shotgun (WGS) entry which is preliminary data.</text>
</comment>
<evidence type="ECO:0000313" key="2">
    <source>
        <dbReference type="EMBL" id="MDN3570182.1"/>
    </source>
</evidence>
<feature type="region of interest" description="Disordered" evidence="1">
    <location>
        <begin position="1"/>
        <end position="25"/>
    </location>
</feature>
<name>A0ABT8AJX3_9HYPH</name>
<reference evidence="3" key="1">
    <citation type="journal article" date="2019" name="Int. J. Syst. Evol. Microbiol.">
        <title>The Global Catalogue of Microorganisms (GCM) 10K type strain sequencing project: providing services to taxonomists for standard genome sequencing and annotation.</title>
        <authorList>
            <consortium name="The Broad Institute Genomics Platform"/>
            <consortium name="The Broad Institute Genome Sequencing Center for Infectious Disease"/>
            <person name="Wu L."/>
            <person name="Ma J."/>
        </authorList>
    </citation>
    <scope>NUCLEOTIDE SEQUENCE [LARGE SCALE GENOMIC DNA]</scope>
    <source>
        <strain evidence="3">CECT 7806</strain>
    </source>
</reference>
<organism evidence="2 3">
    <name type="scientific">Methylobacterium longum</name>
    <dbReference type="NCBI Taxonomy" id="767694"/>
    <lineage>
        <taxon>Bacteria</taxon>
        <taxon>Pseudomonadati</taxon>
        <taxon>Pseudomonadota</taxon>
        <taxon>Alphaproteobacteria</taxon>
        <taxon>Hyphomicrobiales</taxon>
        <taxon>Methylobacteriaceae</taxon>
        <taxon>Methylobacterium</taxon>
    </lineage>
</organism>
<gene>
    <name evidence="2" type="ORF">QWZ18_06025</name>
</gene>
<proteinExistence type="predicted"/>
<dbReference type="RefSeq" id="WP_279603336.1">
    <property type="nucleotide sequence ID" value="NZ_BPQS01000017.1"/>
</dbReference>
<evidence type="ECO:0000256" key="1">
    <source>
        <dbReference type="SAM" id="MobiDB-lite"/>
    </source>
</evidence>
<sequence length="40" mass="4308">MRSTTDAAPPQVRAPNRTAWPGPLNAEDRAALEAGWGFVE</sequence>
<evidence type="ECO:0000313" key="3">
    <source>
        <dbReference type="Proteomes" id="UP001244297"/>
    </source>
</evidence>
<dbReference type="EMBL" id="JAUFPT010000016">
    <property type="protein sequence ID" value="MDN3570182.1"/>
    <property type="molecule type" value="Genomic_DNA"/>
</dbReference>
<protein>
    <submittedName>
        <fullName evidence="2">Uncharacterized protein</fullName>
    </submittedName>
</protein>
<accession>A0ABT8AJX3</accession>
<dbReference type="Proteomes" id="UP001244297">
    <property type="component" value="Unassembled WGS sequence"/>
</dbReference>
<keyword evidence="3" id="KW-1185">Reference proteome</keyword>